<protein>
    <recommendedName>
        <fullName evidence="1">Antitoxin SocA-like Panacea domain-containing protein</fullName>
    </recommendedName>
</protein>
<proteinExistence type="predicted"/>
<dbReference type="RefSeq" id="WP_213594276.1">
    <property type="nucleotide sequence ID" value="NZ_BOSM01000010.1"/>
</dbReference>
<name>A0ABQ4MXD2_9BACL</name>
<keyword evidence="3" id="KW-1185">Reference proteome</keyword>
<dbReference type="Proteomes" id="UP000681290">
    <property type="component" value="Unassembled WGS sequence"/>
</dbReference>
<reference evidence="2 3" key="1">
    <citation type="submission" date="2021-03" db="EMBL/GenBank/DDBJ databases">
        <title>Antimicrobial resistance genes in bacteria isolated from Japanese honey, and their potential for conferring macrolide and lincosamide resistance in the American foulbrood pathogen Paenibacillus larvae.</title>
        <authorList>
            <person name="Okamoto M."/>
            <person name="Kumagai M."/>
            <person name="Kanamori H."/>
            <person name="Takamatsu D."/>
        </authorList>
    </citation>
    <scope>NUCLEOTIDE SEQUENCE [LARGE SCALE GENOMIC DNA]</scope>
    <source>
        <strain evidence="2 3">J15TS10</strain>
    </source>
</reference>
<accession>A0ABQ4MXD2</accession>
<dbReference type="EMBL" id="BOSM01000010">
    <property type="protein sequence ID" value="GIP60597.1"/>
    <property type="molecule type" value="Genomic_DNA"/>
</dbReference>
<evidence type="ECO:0000313" key="3">
    <source>
        <dbReference type="Proteomes" id="UP000681290"/>
    </source>
</evidence>
<gene>
    <name evidence="2" type="primary">yfbI</name>
    <name evidence="2" type="ORF">J15TS10_44110</name>
</gene>
<dbReference type="InterPro" id="IPR025272">
    <property type="entry name" value="SocA_Panacea"/>
</dbReference>
<feature type="domain" description="Antitoxin SocA-like Panacea" evidence="1">
    <location>
        <begin position="64"/>
        <end position="139"/>
    </location>
</feature>
<sequence>MKPDNEFVFDVDTIASYLYSKKPNISPLKLQKSLYFLFAYHGAVYAQDSEVGVFEGVANGPQYLFEARFEAWQYGPVIRDVYNKDKRGFYSDPDLMEQAIEKVSRQQEIKMFIDDLFEQIDSVSDFKLVDRSHQDVAWKNAHAKGQSTEMNNEEIILEYKESYV</sequence>
<comment type="caution">
    <text evidence="2">The sequence shown here is derived from an EMBL/GenBank/DDBJ whole genome shotgun (WGS) entry which is preliminary data.</text>
</comment>
<organism evidence="2 3">
    <name type="scientific">Paenibacillus woosongensis</name>
    <dbReference type="NCBI Taxonomy" id="307580"/>
    <lineage>
        <taxon>Bacteria</taxon>
        <taxon>Bacillati</taxon>
        <taxon>Bacillota</taxon>
        <taxon>Bacilli</taxon>
        <taxon>Bacillales</taxon>
        <taxon>Paenibacillaceae</taxon>
        <taxon>Paenibacillus</taxon>
    </lineage>
</organism>
<dbReference type="Pfam" id="PF13274">
    <property type="entry name" value="SocA_Panacea"/>
    <property type="match status" value="1"/>
</dbReference>
<evidence type="ECO:0000259" key="1">
    <source>
        <dbReference type="Pfam" id="PF13274"/>
    </source>
</evidence>
<evidence type="ECO:0000313" key="2">
    <source>
        <dbReference type="EMBL" id="GIP60597.1"/>
    </source>
</evidence>